<protein>
    <submittedName>
        <fullName evidence="1">Integrase catalytic domain-containing protein</fullName>
    </submittedName>
</protein>
<evidence type="ECO:0000313" key="2">
    <source>
        <dbReference type="Proteomes" id="UP000887013"/>
    </source>
</evidence>
<evidence type="ECO:0000313" key="1">
    <source>
        <dbReference type="EMBL" id="GFT29590.1"/>
    </source>
</evidence>
<dbReference type="EMBL" id="BMAW01107497">
    <property type="protein sequence ID" value="GFT29590.1"/>
    <property type="molecule type" value="Genomic_DNA"/>
</dbReference>
<comment type="caution">
    <text evidence="1">The sequence shown here is derived from an EMBL/GenBank/DDBJ whole genome shotgun (WGS) entry which is preliminary data.</text>
</comment>
<reference evidence="1" key="1">
    <citation type="submission" date="2020-08" db="EMBL/GenBank/DDBJ databases">
        <title>Multicomponent nature underlies the extraordinary mechanical properties of spider dragline silk.</title>
        <authorList>
            <person name="Kono N."/>
            <person name="Nakamura H."/>
            <person name="Mori M."/>
            <person name="Yoshida Y."/>
            <person name="Ohtoshi R."/>
            <person name="Malay A.D."/>
            <person name="Moran D.A.P."/>
            <person name="Tomita M."/>
            <person name="Numata K."/>
            <person name="Arakawa K."/>
        </authorList>
    </citation>
    <scope>NUCLEOTIDE SEQUENCE</scope>
</reference>
<dbReference type="AlphaFoldDB" id="A0A8X6NQP3"/>
<sequence>MFSKKNVDRLENTHSNILELLPEKEYDAGFEVVEDFWDKANRIQTKARRIINGQQNVSSVLNSTNDDSVVINSVGNVVVDNNQVDEVVLNKRIKYRQQMITDIQKRFRSEYLGLLFQRNENKKLERSVKLGGVVLIGSDNVNCSDRPLG</sequence>
<gene>
    <name evidence="1" type="primary">AVEN_103304_1</name>
    <name evidence="1" type="ORF">NPIL_326851</name>
</gene>
<proteinExistence type="predicted"/>
<organism evidence="1 2">
    <name type="scientific">Nephila pilipes</name>
    <name type="common">Giant wood spider</name>
    <name type="synonym">Nephila maculata</name>
    <dbReference type="NCBI Taxonomy" id="299642"/>
    <lineage>
        <taxon>Eukaryota</taxon>
        <taxon>Metazoa</taxon>
        <taxon>Ecdysozoa</taxon>
        <taxon>Arthropoda</taxon>
        <taxon>Chelicerata</taxon>
        <taxon>Arachnida</taxon>
        <taxon>Araneae</taxon>
        <taxon>Araneomorphae</taxon>
        <taxon>Entelegynae</taxon>
        <taxon>Araneoidea</taxon>
        <taxon>Nephilidae</taxon>
        <taxon>Nephila</taxon>
    </lineage>
</organism>
<dbReference type="Proteomes" id="UP000887013">
    <property type="component" value="Unassembled WGS sequence"/>
</dbReference>
<name>A0A8X6NQP3_NEPPI</name>
<keyword evidence="2" id="KW-1185">Reference proteome</keyword>
<accession>A0A8X6NQP3</accession>